<gene>
    <name evidence="1" type="ORF">SAMN06265350_101124</name>
</gene>
<sequence>MTPIVKKSTTTQQSLNNQANKSNLSNSIFSYPLKRCNELEICKQSDFLYIATSPNHIKRI</sequence>
<proteinExistence type="predicted"/>
<dbReference type="AlphaFoldDB" id="A0A521AFV3"/>
<dbReference type="Proteomes" id="UP000315971">
    <property type="component" value="Unassembled WGS sequence"/>
</dbReference>
<evidence type="ECO:0000313" key="1">
    <source>
        <dbReference type="EMBL" id="SMO33666.1"/>
    </source>
</evidence>
<dbReference type="EMBL" id="FXSZ01000001">
    <property type="protein sequence ID" value="SMO33666.1"/>
    <property type="molecule type" value="Genomic_DNA"/>
</dbReference>
<keyword evidence="2" id="KW-1185">Reference proteome</keyword>
<accession>A0A521AFV3</accession>
<organism evidence="1 2">
    <name type="scientific">Solitalea koreensis</name>
    <dbReference type="NCBI Taxonomy" id="543615"/>
    <lineage>
        <taxon>Bacteria</taxon>
        <taxon>Pseudomonadati</taxon>
        <taxon>Bacteroidota</taxon>
        <taxon>Sphingobacteriia</taxon>
        <taxon>Sphingobacteriales</taxon>
        <taxon>Sphingobacteriaceae</taxon>
        <taxon>Solitalea</taxon>
    </lineage>
</organism>
<evidence type="ECO:0000313" key="2">
    <source>
        <dbReference type="Proteomes" id="UP000315971"/>
    </source>
</evidence>
<protein>
    <submittedName>
        <fullName evidence="1">Uncharacterized protein</fullName>
    </submittedName>
</protein>
<reference evidence="1 2" key="1">
    <citation type="submission" date="2017-05" db="EMBL/GenBank/DDBJ databases">
        <authorList>
            <person name="Varghese N."/>
            <person name="Submissions S."/>
        </authorList>
    </citation>
    <scope>NUCLEOTIDE SEQUENCE [LARGE SCALE GENOMIC DNA]</scope>
    <source>
        <strain evidence="1 2">DSM 21342</strain>
    </source>
</reference>
<name>A0A521AFV3_9SPHI</name>